<dbReference type="InterPro" id="IPR014284">
    <property type="entry name" value="RNA_pol_sigma-70_dom"/>
</dbReference>
<comment type="similarity">
    <text evidence="1">Belongs to the sigma-70 factor family. ECF subfamily.</text>
</comment>
<reference evidence="9 10" key="1">
    <citation type="submission" date="2024-09" db="EMBL/GenBank/DDBJ databases">
        <authorList>
            <person name="Sun Q."/>
            <person name="Mori K."/>
        </authorList>
    </citation>
    <scope>NUCLEOTIDE SEQUENCE [LARGE SCALE GENOMIC DNA]</scope>
    <source>
        <strain evidence="9 10">JCM 4414</strain>
    </source>
</reference>
<gene>
    <name evidence="9" type="primary">sigJ</name>
    <name evidence="9" type="ORF">ACFFTP_30065</name>
</gene>
<evidence type="ECO:0000256" key="1">
    <source>
        <dbReference type="ARBA" id="ARBA00010641"/>
    </source>
</evidence>
<keyword evidence="3" id="KW-0805">Transcription regulation</keyword>
<dbReference type="InterPro" id="IPR013249">
    <property type="entry name" value="RNA_pol_sigma70_r4_t2"/>
</dbReference>
<keyword evidence="4" id="KW-0731">Sigma factor</keyword>
<accession>A0ABV5QY22</accession>
<feature type="region of interest" description="Disordered" evidence="6">
    <location>
        <begin position="1"/>
        <end position="46"/>
    </location>
</feature>
<feature type="compositionally biased region" description="Basic and acidic residues" evidence="6">
    <location>
        <begin position="14"/>
        <end position="26"/>
    </location>
</feature>
<dbReference type="InterPro" id="IPR007627">
    <property type="entry name" value="RNA_pol_sigma70_r2"/>
</dbReference>
<sequence length="335" mass="35486">MENDLPGPTDAGDPVDRAAGTDRTDRPGLTGPSGLTEEPGGIPAAPSAPELLAERFQADRGHLRAVAYRMLGSVGEAEDAVQEAWFRLNRSDVSEVRNLSGWLTTVVGRVCLDMLRSRASRREDPLDFYVPDPVVREEGAADPEKEALLADSVGLALLVVLETLAPAERLAFVLHDMFSVSFDEIAPIVGRTPAATRQLASRARRRVQDAAPTPDPDVTRQRKVVDAFLAASRAGDFAGLLTVLAPDVVLRVDGGALTAAASKLVRGAEAVTAQALTFAKYRHAARPVTVNGAAGLVSLVHGAPVGLMAFTIVDDRIVEIDIVADPERLAGLGVR</sequence>
<feature type="domain" description="RNA polymerase sigma factor 70 region 4 type 2" evidence="8">
    <location>
        <begin position="156"/>
        <end position="206"/>
    </location>
</feature>
<dbReference type="InterPro" id="IPR013324">
    <property type="entry name" value="RNA_pol_sigma_r3/r4-like"/>
</dbReference>
<dbReference type="SUPFAM" id="SSF88946">
    <property type="entry name" value="Sigma2 domain of RNA polymerase sigma factors"/>
    <property type="match status" value="1"/>
</dbReference>
<comment type="caution">
    <text evidence="9">The sequence shown here is derived from an EMBL/GenBank/DDBJ whole genome shotgun (WGS) entry which is preliminary data.</text>
</comment>
<dbReference type="Gene3D" id="1.10.10.10">
    <property type="entry name" value="Winged helix-like DNA-binding domain superfamily/Winged helix DNA-binding domain"/>
    <property type="match status" value="1"/>
</dbReference>
<dbReference type="SUPFAM" id="SSF54427">
    <property type="entry name" value="NTF2-like"/>
    <property type="match status" value="1"/>
</dbReference>
<comment type="subunit">
    <text evidence="2">Interacts transiently with the RNA polymerase catalytic core formed by RpoA, RpoB, RpoC and RpoZ (2 alpha, 1 beta, 1 beta' and 1 omega subunit) to form the RNA polymerase holoenzyme that can initiate transcription.</text>
</comment>
<dbReference type="SUPFAM" id="SSF88659">
    <property type="entry name" value="Sigma3 and sigma4 domains of RNA polymerase sigma factors"/>
    <property type="match status" value="1"/>
</dbReference>
<evidence type="ECO:0000256" key="5">
    <source>
        <dbReference type="ARBA" id="ARBA00023163"/>
    </source>
</evidence>
<feature type="domain" description="RNA polymerase sigma-70 region 2" evidence="7">
    <location>
        <begin position="58"/>
        <end position="119"/>
    </location>
</feature>
<name>A0ABV5QY22_9ACTN</name>
<keyword evidence="5" id="KW-0804">Transcription</keyword>
<dbReference type="Gene3D" id="1.10.1740.10">
    <property type="match status" value="1"/>
</dbReference>
<dbReference type="EMBL" id="JBHMCT010000022">
    <property type="protein sequence ID" value="MFB9558416.1"/>
    <property type="molecule type" value="Genomic_DNA"/>
</dbReference>
<evidence type="ECO:0000256" key="6">
    <source>
        <dbReference type="SAM" id="MobiDB-lite"/>
    </source>
</evidence>
<dbReference type="NCBIfam" id="NF007214">
    <property type="entry name" value="PRK09636.1"/>
    <property type="match status" value="1"/>
</dbReference>
<proteinExistence type="inferred from homology"/>
<dbReference type="InterPro" id="IPR052704">
    <property type="entry name" value="ECF_Sigma-70_Domain"/>
</dbReference>
<evidence type="ECO:0000259" key="8">
    <source>
        <dbReference type="Pfam" id="PF08281"/>
    </source>
</evidence>
<evidence type="ECO:0000256" key="4">
    <source>
        <dbReference type="ARBA" id="ARBA00023082"/>
    </source>
</evidence>
<evidence type="ECO:0000313" key="9">
    <source>
        <dbReference type="EMBL" id="MFB9558416.1"/>
    </source>
</evidence>
<keyword evidence="10" id="KW-1185">Reference proteome</keyword>
<dbReference type="InterPro" id="IPR013325">
    <property type="entry name" value="RNA_pol_sigma_r2"/>
</dbReference>
<dbReference type="NCBIfam" id="TIGR02937">
    <property type="entry name" value="sigma70-ECF"/>
    <property type="match status" value="1"/>
</dbReference>
<dbReference type="InterPro" id="IPR032710">
    <property type="entry name" value="NTF2-like_dom_sf"/>
</dbReference>
<dbReference type="RefSeq" id="WP_345486728.1">
    <property type="nucleotide sequence ID" value="NZ_BAAAWU010000001.1"/>
</dbReference>
<dbReference type="PANTHER" id="PTHR30173">
    <property type="entry name" value="SIGMA 19 FACTOR"/>
    <property type="match status" value="1"/>
</dbReference>
<protein>
    <submittedName>
        <fullName evidence="9">RNA polymerase sigma factor SigJ</fullName>
    </submittedName>
</protein>
<dbReference type="Pfam" id="PF04542">
    <property type="entry name" value="Sigma70_r2"/>
    <property type="match status" value="1"/>
</dbReference>
<evidence type="ECO:0000256" key="3">
    <source>
        <dbReference type="ARBA" id="ARBA00023015"/>
    </source>
</evidence>
<dbReference type="InterPro" id="IPR036388">
    <property type="entry name" value="WH-like_DNA-bd_sf"/>
</dbReference>
<dbReference type="Proteomes" id="UP001589716">
    <property type="component" value="Unassembled WGS sequence"/>
</dbReference>
<dbReference type="Gene3D" id="3.10.450.50">
    <property type="match status" value="1"/>
</dbReference>
<organism evidence="9 10">
    <name type="scientific">Streptomyces roseoviridis</name>
    <dbReference type="NCBI Taxonomy" id="67361"/>
    <lineage>
        <taxon>Bacteria</taxon>
        <taxon>Bacillati</taxon>
        <taxon>Actinomycetota</taxon>
        <taxon>Actinomycetes</taxon>
        <taxon>Kitasatosporales</taxon>
        <taxon>Streptomycetaceae</taxon>
        <taxon>Streptomyces</taxon>
    </lineage>
</organism>
<evidence type="ECO:0000259" key="7">
    <source>
        <dbReference type="Pfam" id="PF04542"/>
    </source>
</evidence>
<dbReference type="PANTHER" id="PTHR30173:SF43">
    <property type="entry name" value="ECF RNA POLYMERASE SIGMA FACTOR SIGI-RELATED"/>
    <property type="match status" value="1"/>
</dbReference>
<evidence type="ECO:0000313" key="10">
    <source>
        <dbReference type="Proteomes" id="UP001589716"/>
    </source>
</evidence>
<dbReference type="Pfam" id="PF08281">
    <property type="entry name" value="Sigma70_r4_2"/>
    <property type="match status" value="1"/>
</dbReference>
<evidence type="ECO:0000256" key="2">
    <source>
        <dbReference type="ARBA" id="ARBA00011344"/>
    </source>
</evidence>